<reference evidence="1" key="1">
    <citation type="submission" date="2018-10" db="EMBL/GenBank/DDBJ databases">
        <title>Effector identification in a new, highly contiguous assembly of the strawberry crown rot pathogen Phytophthora cactorum.</title>
        <authorList>
            <person name="Armitage A.D."/>
            <person name="Nellist C.F."/>
            <person name="Bates H."/>
            <person name="Vickerstaff R.J."/>
            <person name="Harrison R.J."/>
        </authorList>
    </citation>
    <scope>NUCLEOTIDE SEQUENCE</scope>
    <source>
        <strain evidence="1">4032</strain>
    </source>
</reference>
<comment type="caution">
    <text evidence="1">The sequence shown here is derived from an EMBL/GenBank/DDBJ whole genome shotgun (WGS) entry which is preliminary data.</text>
</comment>
<dbReference type="AlphaFoldDB" id="A0A8T1BDT0"/>
<organism evidence="1 2">
    <name type="scientific">Phytophthora cactorum</name>
    <dbReference type="NCBI Taxonomy" id="29920"/>
    <lineage>
        <taxon>Eukaryota</taxon>
        <taxon>Sar</taxon>
        <taxon>Stramenopiles</taxon>
        <taxon>Oomycota</taxon>
        <taxon>Peronosporomycetes</taxon>
        <taxon>Peronosporales</taxon>
        <taxon>Peronosporaceae</taxon>
        <taxon>Phytophthora</taxon>
    </lineage>
</organism>
<evidence type="ECO:0000313" key="1">
    <source>
        <dbReference type="EMBL" id="KAG2900511.1"/>
    </source>
</evidence>
<accession>A0A8T1BDT0</accession>
<dbReference type="EMBL" id="RCMI01000694">
    <property type="protein sequence ID" value="KAG2900511.1"/>
    <property type="molecule type" value="Genomic_DNA"/>
</dbReference>
<proteinExistence type="predicted"/>
<dbReference type="VEuPathDB" id="FungiDB:PC110_g22297"/>
<gene>
    <name evidence="1" type="ORF">PC115_g16170</name>
</gene>
<protein>
    <submittedName>
        <fullName evidence="1">Uncharacterized protein</fullName>
    </submittedName>
</protein>
<sequence>MQLVRREHPDYEVVMLTASTAETGSLLTYVGRSALNVFGWLNWIIKTVSRSTSARILLQEDTQMWTRFVSKHLAGHRKPHMDCGALHRCRHARAIWAHPRRMEPRLGAFRRRLRLLRSRRRHEDPSTLLGTPAERADEDHSARGYHEFFAGMLYRGYNKQLSDCIFLAVQVDMEQDEDDLACVQALMMRLRTLKQSAKLRLKT</sequence>
<name>A0A8T1BDT0_9STRA</name>
<evidence type="ECO:0000313" key="2">
    <source>
        <dbReference type="Proteomes" id="UP000774804"/>
    </source>
</evidence>
<dbReference type="Proteomes" id="UP000774804">
    <property type="component" value="Unassembled WGS sequence"/>
</dbReference>